<protein>
    <submittedName>
        <fullName evidence="1">Uncharacterized protein</fullName>
    </submittedName>
</protein>
<sequence>VILAPKKSVSEENDPMLEPFLRLLSNDIAKHPEKLRPVSVGLFNQINDLTADVDIDLDEALPHE</sequence>
<dbReference type="Pfam" id="PF15937">
    <property type="entry name" value="PrlF_antitoxin"/>
    <property type="match status" value="1"/>
</dbReference>
<dbReference type="GO" id="GO:0003700">
    <property type="term" value="F:DNA-binding transcription factor activity"/>
    <property type="evidence" value="ECO:0007669"/>
    <property type="project" value="InterPro"/>
</dbReference>
<dbReference type="AlphaFoldDB" id="A0A3B1BN59"/>
<accession>A0A3B1BN59</accession>
<gene>
    <name evidence="1" type="ORF">MNBD_ALPHA03-2117</name>
</gene>
<evidence type="ECO:0000313" key="1">
    <source>
        <dbReference type="EMBL" id="VAX06097.1"/>
    </source>
</evidence>
<dbReference type="EMBL" id="UOFW01000153">
    <property type="protein sequence ID" value="VAX06097.1"/>
    <property type="molecule type" value="Genomic_DNA"/>
</dbReference>
<dbReference type="GO" id="GO:0001558">
    <property type="term" value="P:regulation of cell growth"/>
    <property type="evidence" value="ECO:0007669"/>
    <property type="project" value="InterPro"/>
</dbReference>
<reference evidence="1" key="1">
    <citation type="submission" date="2018-06" db="EMBL/GenBank/DDBJ databases">
        <authorList>
            <person name="Zhirakovskaya E."/>
        </authorList>
    </citation>
    <scope>NUCLEOTIDE SEQUENCE</scope>
</reference>
<proteinExistence type="predicted"/>
<organism evidence="1">
    <name type="scientific">hydrothermal vent metagenome</name>
    <dbReference type="NCBI Taxonomy" id="652676"/>
    <lineage>
        <taxon>unclassified sequences</taxon>
        <taxon>metagenomes</taxon>
        <taxon>ecological metagenomes</taxon>
    </lineage>
</organism>
<name>A0A3B1BN59_9ZZZZ</name>
<feature type="non-terminal residue" evidence="1">
    <location>
        <position position="1"/>
    </location>
</feature>
<dbReference type="InterPro" id="IPR031848">
    <property type="entry name" value="PrlF_antitoxin"/>
</dbReference>
<dbReference type="GO" id="GO:0097351">
    <property type="term" value="F:toxin sequestering activity"/>
    <property type="evidence" value="ECO:0007669"/>
    <property type="project" value="InterPro"/>
</dbReference>